<evidence type="ECO:0000256" key="1">
    <source>
        <dbReference type="ARBA" id="ARBA00004141"/>
    </source>
</evidence>
<evidence type="ECO:0000256" key="4">
    <source>
        <dbReference type="ARBA" id="ARBA00022692"/>
    </source>
</evidence>
<feature type="domain" description="Peptidase S54 rhomboid" evidence="9">
    <location>
        <begin position="118"/>
        <end position="251"/>
    </location>
</feature>
<keyword evidence="5 8" id="KW-1133">Transmembrane helix</keyword>
<feature type="region of interest" description="Disordered" evidence="7">
    <location>
        <begin position="1"/>
        <end position="57"/>
    </location>
</feature>
<keyword evidence="3" id="KW-0997">Cell inner membrane</keyword>
<feature type="transmembrane region" description="Helical" evidence="8">
    <location>
        <begin position="59"/>
        <end position="80"/>
    </location>
</feature>
<evidence type="ECO:0000256" key="3">
    <source>
        <dbReference type="ARBA" id="ARBA00022519"/>
    </source>
</evidence>
<evidence type="ECO:0000256" key="5">
    <source>
        <dbReference type="ARBA" id="ARBA00022989"/>
    </source>
</evidence>
<evidence type="ECO:0000256" key="8">
    <source>
        <dbReference type="SAM" id="Phobius"/>
    </source>
</evidence>
<dbReference type="GO" id="GO:0004252">
    <property type="term" value="F:serine-type endopeptidase activity"/>
    <property type="evidence" value="ECO:0007669"/>
    <property type="project" value="InterPro"/>
</dbReference>
<feature type="compositionally biased region" description="Pro residues" evidence="7">
    <location>
        <begin position="1"/>
        <end position="10"/>
    </location>
</feature>
<comment type="caution">
    <text evidence="10">The sequence shown here is derived from an EMBL/GenBank/DDBJ whole genome shotgun (WGS) entry which is preliminary data.</text>
</comment>
<evidence type="ECO:0000313" key="10">
    <source>
        <dbReference type="EMBL" id="PWE17470.1"/>
    </source>
</evidence>
<dbReference type="InterPro" id="IPR022764">
    <property type="entry name" value="Peptidase_S54_rhomboid_dom"/>
</dbReference>
<keyword evidence="2" id="KW-1003">Cell membrane</keyword>
<feature type="transmembrane region" description="Helical" evidence="8">
    <location>
        <begin position="241"/>
        <end position="258"/>
    </location>
</feature>
<gene>
    <name evidence="10" type="ORF">DDZ18_07305</name>
</gene>
<comment type="subcellular location">
    <subcellularLocation>
        <location evidence="1">Membrane</location>
        <topology evidence="1">Multi-pass membrane protein</topology>
    </subcellularLocation>
</comment>
<keyword evidence="6 8" id="KW-0472">Membrane</keyword>
<dbReference type="AlphaFoldDB" id="A0A2U2BU12"/>
<evidence type="ECO:0000259" key="9">
    <source>
        <dbReference type="Pfam" id="PF01694"/>
    </source>
</evidence>
<dbReference type="GO" id="GO:0016020">
    <property type="term" value="C:membrane"/>
    <property type="evidence" value="ECO:0007669"/>
    <property type="project" value="UniProtKB-SubCell"/>
</dbReference>
<reference evidence="11" key="1">
    <citation type="submission" date="2018-05" db="EMBL/GenBank/DDBJ databases">
        <authorList>
            <person name="Liu B.-T."/>
        </authorList>
    </citation>
    <scope>NUCLEOTIDE SEQUENCE [LARGE SCALE GENOMIC DNA]</scope>
    <source>
        <strain evidence="11">WD6-1</strain>
    </source>
</reference>
<feature type="transmembrane region" description="Helical" evidence="8">
    <location>
        <begin position="119"/>
        <end position="144"/>
    </location>
</feature>
<dbReference type="SUPFAM" id="SSF144091">
    <property type="entry name" value="Rhomboid-like"/>
    <property type="match status" value="1"/>
</dbReference>
<keyword evidence="4 8" id="KW-0812">Transmembrane</keyword>
<evidence type="ECO:0000256" key="7">
    <source>
        <dbReference type="SAM" id="MobiDB-lite"/>
    </source>
</evidence>
<dbReference type="PANTHER" id="PTHR43066">
    <property type="entry name" value="RHOMBOID-RELATED PROTEIN"/>
    <property type="match status" value="1"/>
</dbReference>
<keyword evidence="11" id="KW-1185">Reference proteome</keyword>
<evidence type="ECO:0000256" key="2">
    <source>
        <dbReference type="ARBA" id="ARBA00022475"/>
    </source>
</evidence>
<sequence length="263" mass="27613">MRRPSPPPGVPMTTPRLPEDDGAPDDPGERPYAHRPRPGPDPWDRPRGARTPPPRGGPVFNAIPGVVLGLCAVILVGQLLDTLSAGGTYHRLSLWLGALATGDLRQQFPTPPLGGLTPYVLHVFVHAGWLHAAINTMALLAFGAAAARPFGRGWRAAAGFLAFFFAAAIGGAVLHQLVFANEASYMVGASTAVSGVLAGAGWASGGRAGMMQLALPWLAVNMLLALLGLAFFLPIAWAGHVGGLAVGVFFYPAFVAAFRRRRF</sequence>
<dbReference type="Gene3D" id="1.20.1540.10">
    <property type="entry name" value="Rhomboid-like"/>
    <property type="match status" value="1"/>
</dbReference>
<evidence type="ECO:0000313" key="11">
    <source>
        <dbReference type="Proteomes" id="UP000245168"/>
    </source>
</evidence>
<proteinExistence type="predicted"/>
<feature type="transmembrane region" description="Helical" evidence="8">
    <location>
        <begin position="215"/>
        <end position="235"/>
    </location>
</feature>
<feature type="transmembrane region" description="Helical" evidence="8">
    <location>
        <begin position="183"/>
        <end position="203"/>
    </location>
</feature>
<dbReference type="Pfam" id="PF01694">
    <property type="entry name" value="Rhomboid"/>
    <property type="match status" value="1"/>
</dbReference>
<dbReference type="InterPro" id="IPR035952">
    <property type="entry name" value="Rhomboid-like_sf"/>
</dbReference>
<dbReference type="EMBL" id="QEXV01000003">
    <property type="protein sequence ID" value="PWE17470.1"/>
    <property type="molecule type" value="Genomic_DNA"/>
</dbReference>
<organism evidence="10 11">
    <name type="scientific">Marinicauda salina</name>
    <dbReference type="NCBI Taxonomy" id="2135793"/>
    <lineage>
        <taxon>Bacteria</taxon>
        <taxon>Pseudomonadati</taxon>
        <taxon>Pseudomonadota</taxon>
        <taxon>Alphaproteobacteria</taxon>
        <taxon>Maricaulales</taxon>
        <taxon>Maricaulaceae</taxon>
        <taxon>Marinicauda</taxon>
    </lineage>
</organism>
<dbReference type="PANTHER" id="PTHR43066:SF26">
    <property type="entry name" value="RHOMBOID PROTEASE GLPG"/>
    <property type="match status" value="1"/>
</dbReference>
<feature type="transmembrane region" description="Helical" evidence="8">
    <location>
        <begin position="156"/>
        <end position="177"/>
    </location>
</feature>
<name>A0A2U2BU12_9PROT</name>
<evidence type="ECO:0000256" key="6">
    <source>
        <dbReference type="ARBA" id="ARBA00023136"/>
    </source>
</evidence>
<dbReference type="Proteomes" id="UP000245168">
    <property type="component" value="Unassembled WGS sequence"/>
</dbReference>
<protein>
    <recommendedName>
        <fullName evidence="9">Peptidase S54 rhomboid domain-containing protein</fullName>
    </recommendedName>
</protein>
<accession>A0A2U2BU12</accession>